<keyword evidence="2" id="KW-1185">Reference proteome</keyword>
<dbReference type="Proteomes" id="UP001628078">
    <property type="component" value="Unassembled WGS sequence"/>
</dbReference>
<reference evidence="1 2" key="1">
    <citation type="submission" date="2022-03" db="EMBL/GenBank/DDBJ databases">
        <title>Draft genome sequence of Furfurilactobacillus curtus JCM 31185.</title>
        <authorList>
            <person name="Suzuki S."/>
            <person name="Endo A."/>
            <person name="Kajikawa A."/>
        </authorList>
    </citation>
    <scope>NUCLEOTIDE SEQUENCE [LARGE SCALE GENOMIC DNA]</scope>
    <source>
        <strain evidence="1 2">JCM 31185</strain>
    </source>
</reference>
<gene>
    <name evidence="1" type="ORF">JCM31185_17030</name>
</gene>
<name>A0ABQ5JT93_9LACO</name>
<evidence type="ECO:0000313" key="1">
    <source>
        <dbReference type="EMBL" id="GKT06416.1"/>
    </source>
</evidence>
<comment type="caution">
    <text evidence="1">The sequence shown here is derived from an EMBL/GenBank/DDBJ whole genome shotgun (WGS) entry which is preliminary data.</text>
</comment>
<accession>A0ABQ5JT93</accession>
<evidence type="ECO:0000313" key="2">
    <source>
        <dbReference type="Proteomes" id="UP001628078"/>
    </source>
</evidence>
<dbReference type="EMBL" id="BQXO01000005">
    <property type="protein sequence ID" value="GKT06416.1"/>
    <property type="molecule type" value="Genomic_DNA"/>
</dbReference>
<dbReference type="RefSeq" id="WP_407884537.1">
    <property type="nucleotide sequence ID" value="NZ_BQXO01000005.1"/>
</dbReference>
<organism evidence="1 2">
    <name type="scientific">Furfurilactobacillus curtus</name>
    <dbReference type="NCBI Taxonomy" id="1746200"/>
    <lineage>
        <taxon>Bacteria</taxon>
        <taxon>Bacillati</taxon>
        <taxon>Bacillota</taxon>
        <taxon>Bacilli</taxon>
        <taxon>Lactobacillales</taxon>
        <taxon>Lactobacillaceae</taxon>
        <taxon>Furfurilactobacillus</taxon>
    </lineage>
</organism>
<proteinExistence type="predicted"/>
<protein>
    <submittedName>
        <fullName evidence="1">Uncharacterized protein</fullName>
    </submittedName>
</protein>
<sequence length="111" mass="12563">MTTDVMLFDREQAPVLWLQRGETVNLGADGDFELRFDEQANAYELLKSPFGKGEQTPNDQFFFFQDLFELAVKQGYAIGNSAESAQPIKEVELVPGIGQDNSKQVLRLYLK</sequence>